<evidence type="ECO:0000256" key="1">
    <source>
        <dbReference type="SAM" id="SignalP"/>
    </source>
</evidence>
<protein>
    <submittedName>
        <fullName evidence="2">Uncharacterized protein</fullName>
    </submittedName>
</protein>
<accession>A0A7V7VR09</accession>
<dbReference type="Proteomes" id="UP000460650">
    <property type="component" value="Unassembled WGS sequence"/>
</dbReference>
<dbReference type="AlphaFoldDB" id="A0A7V7VR09"/>
<feature type="signal peptide" evidence="1">
    <location>
        <begin position="1"/>
        <end position="20"/>
    </location>
</feature>
<organism evidence="2 3">
    <name type="scientific">Brucella tritici</name>
    <dbReference type="NCBI Taxonomy" id="94626"/>
    <lineage>
        <taxon>Bacteria</taxon>
        <taxon>Pseudomonadati</taxon>
        <taxon>Pseudomonadota</taxon>
        <taxon>Alphaproteobacteria</taxon>
        <taxon>Hyphomicrobiales</taxon>
        <taxon>Brucellaceae</taxon>
        <taxon>Brucella/Ochrobactrum group</taxon>
        <taxon>Brucella</taxon>
    </lineage>
</organism>
<name>A0A7V7VR09_9HYPH</name>
<comment type="caution">
    <text evidence="2">The sequence shown here is derived from an EMBL/GenBank/DDBJ whole genome shotgun (WGS) entry which is preliminary data.</text>
</comment>
<keyword evidence="1" id="KW-0732">Signal</keyword>
<evidence type="ECO:0000313" key="3">
    <source>
        <dbReference type="Proteomes" id="UP000460650"/>
    </source>
</evidence>
<reference evidence="2 3" key="1">
    <citation type="submission" date="2019-09" db="EMBL/GenBank/DDBJ databases">
        <title>Taxonomic organization of the family Brucellaceae based on a phylogenomic approach.</title>
        <authorList>
            <person name="Leclercq S."/>
            <person name="Cloeckaert A."/>
            <person name="Zygmunt M.S."/>
        </authorList>
    </citation>
    <scope>NUCLEOTIDE SEQUENCE [LARGE SCALE GENOMIC DNA]</scope>
    <source>
        <strain evidence="2 3">TA93</strain>
    </source>
</reference>
<evidence type="ECO:0000313" key="2">
    <source>
        <dbReference type="EMBL" id="KAB2655142.1"/>
    </source>
</evidence>
<proteinExistence type="predicted"/>
<dbReference type="EMBL" id="WBVY01000007">
    <property type="protein sequence ID" value="KAB2655142.1"/>
    <property type="molecule type" value="Genomic_DNA"/>
</dbReference>
<sequence length="183" mass="20538">MRMSMIAALMLIAGVIPAHASTSSLDNQVIQAIQLSNFTFTADDRITLARSALKYWESFDSRIPRNSPEDQKWLEGELSVTDMTRINRAVASPQYARMQLTTLSTTCVDLFQNLPNTIGKNRLNEAYFWLKIVQCYAHPDATLNYLRTAGISNGQEDGEVSTIHFRMLINQIPGKIANGLLEQ</sequence>
<gene>
    <name evidence="2" type="ORF">F9K94_21560</name>
</gene>
<dbReference type="RefSeq" id="WP_151648408.1">
    <property type="nucleotide sequence ID" value="NZ_WBVY01000007.1"/>
</dbReference>
<feature type="chain" id="PRO_5031116435" evidence="1">
    <location>
        <begin position="21"/>
        <end position="183"/>
    </location>
</feature>